<dbReference type="InterPro" id="IPR000620">
    <property type="entry name" value="EamA_dom"/>
</dbReference>
<comment type="caution">
    <text evidence="8">The sequence shown here is derived from an EMBL/GenBank/DDBJ whole genome shotgun (WGS) entry which is preliminary data.</text>
</comment>
<reference evidence="8 9" key="1">
    <citation type="submission" date="2019-03" db="EMBL/GenBank/DDBJ databases">
        <title>Genomic Encyclopedia of Type Strains, Phase IV (KMG-IV): sequencing the most valuable type-strain genomes for metagenomic binning, comparative biology and taxonomic classification.</title>
        <authorList>
            <person name="Goeker M."/>
        </authorList>
    </citation>
    <scope>NUCLEOTIDE SEQUENCE [LARGE SCALE GENOMIC DNA]</scope>
    <source>
        <strain evidence="8 9">DSM 45765</strain>
    </source>
</reference>
<feature type="transmembrane region" description="Helical" evidence="6">
    <location>
        <begin position="37"/>
        <end position="58"/>
    </location>
</feature>
<accession>A0A4R2R5C8</accession>
<dbReference type="SUPFAM" id="SSF103481">
    <property type="entry name" value="Multidrug resistance efflux transporter EmrE"/>
    <property type="match status" value="2"/>
</dbReference>
<feature type="transmembrane region" description="Helical" evidence="6">
    <location>
        <begin position="148"/>
        <end position="167"/>
    </location>
</feature>
<keyword evidence="3 6" id="KW-0812">Transmembrane</keyword>
<feature type="transmembrane region" description="Helical" evidence="6">
    <location>
        <begin position="174"/>
        <end position="195"/>
    </location>
</feature>
<feature type="transmembrane region" description="Helical" evidence="6">
    <location>
        <begin position="207"/>
        <end position="229"/>
    </location>
</feature>
<evidence type="ECO:0000256" key="2">
    <source>
        <dbReference type="ARBA" id="ARBA00007362"/>
    </source>
</evidence>
<sequence length="319" mass="34104">MYLVRTPGFSPVPYTFVVMWSSGALAVEFGLRHTNVANFLWLRALGAALISWLVWLAVRDALPRGRRQWVRLLLAGLFLQVGYQGLFFLAIWAELPAGIAVLIVGSQPILTALLSRQGRDARLWLGLLLGFGGLLLAVSSSLDGHATALGVAFAFGALLLITVGTLVQSTNKGVGIWSSLAVQTTVSTVAFGLLGAGQLELPENGSFYLALGWMVVIVSVGATALLYLLVRRGAVTKVASLFYCVPAVAAILDYLVLGTKLGWSEVLGIAIVLAAVALIQAPRSRRSRVLVQRERVVVDAVQRGASDQHLGHGCADHRR</sequence>
<evidence type="ECO:0000256" key="3">
    <source>
        <dbReference type="ARBA" id="ARBA00022692"/>
    </source>
</evidence>
<dbReference type="Proteomes" id="UP000294911">
    <property type="component" value="Unassembled WGS sequence"/>
</dbReference>
<keyword evidence="5 6" id="KW-0472">Membrane</keyword>
<feature type="transmembrane region" description="Helical" evidence="6">
    <location>
        <begin position="97"/>
        <end position="114"/>
    </location>
</feature>
<comment type="similarity">
    <text evidence="2">Belongs to the EamA transporter family.</text>
</comment>
<dbReference type="EMBL" id="SLXQ01000001">
    <property type="protein sequence ID" value="TCP57237.1"/>
    <property type="molecule type" value="Genomic_DNA"/>
</dbReference>
<dbReference type="PANTHER" id="PTHR32322">
    <property type="entry name" value="INNER MEMBRANE TRANSPORTER"/>
    <property type="match status" value="1"/>
</dbReference>
<evidence type="ECO:0000256" key="1">
    <source>
        <dbReference type="ARBA" id="ARBA00004141"/>
    </source>
</evidence>
<feature type="transmembrane region" description="Helical" evidence="6">
    <location>
        <begin position="70"/>
        <end position="91"/>
    </location>
</feature>
<comment type="subcellular location">
    <subcellularLocation>
        <location evidence="1">Membrane</location>
        <topology evidence="1">Multi-pass membrane protein</topology>
    </subcellularLocation>
</comment>
<name>A0A4R2R5C8_9PSEU</name>
<keyword evidence="4 6" id="KW-1133">Transmembrane helix</keyword>
<proteinExistence type="inferred from homology"/>
<protein>
    <submittedName>
        <fullName evidence="8">Threonine/homoserine efflux transporter RhtA</fullName>
    </submittedName>
</protein>
<dbReference type="AlphaFoldDB" id="A0A4R2R5C8"/>
<evidence type="ECO:0000259" key="7">
    <source>
        <dbReference type="Pfam" id="PF00892"/>
    </source>
</evidence>
<dbReference type="GO" id="GO:0016020">
    <property type="term" value="C:membrane"/>
    <property type="evidence" value="ECO:0007669"/>
    <property type="project" value="UniProtKB-SubCell"/>
</dbReference>
<evidence type="ECO:0000256" key="5">
    <source>
        <dbReference type="ARBA" id="ARBA00023136"/>
    </source>
</evidence>
<dbReference type="InterPro" id="IPR037185">
    <property type="entry name" value="EmrE-like"/>
</dbReference>
<dbReference type="Pfam" id="PF00892">
    <property type="entry name" value="EamA"/>
    <property type="match status" value="2"/>
</dbReference>
<evidence type="ECO:0000313" key="9">
    <source>
        <dbReference type="Proteomes" id="UP000294911"/>
    </source>
</evidence>
<feature type="domain" description="EamA" evidence="7">
    <location>
        <begin position="17"/>
        <end position="138"/>
    </location>
</feature>
<gene>
    <name evidence="8" type="ORF">EV191_1011190</name>
</gene>
<feature type="transmembrane region" description="Helical" evidence="6">
    <location>
        <begin position="121"/>
        <end position="142"/>
    </location>
</feature>
<dbReference type="InterPro" id="IPR050638">
    <property type="entry name" value="AA-Vitamin_Transporters"/>
</dbReference>
<feature type="domain" description="EamA" evidence="7">
    <location>
        <begin position="149"/>
        <end position="279"/>
    </location>
</feature>
<feature type="transmembrane region" description="Helical" evidence="6">
    <location>
        <begin position="263"/>
        <end position="281"/>
    </location>
</feature>
<keyword evidence="9" id="KW-1185">Reference proteome</keyword>
<organism evidence="8 9">
    <name type="scientific">Tamaricihabitans halophyticus</name>
    <dbReference type="NCBI Taxonomy" id="1262583"/>
    <lineage>
        <taxon>Bacteria</taxon>
        <taxon>Bacillati</taxon>
        <taxon>Actinomycetota</taxon>
        <taxon>Actinomycetes</taxon>
        <taxon>Pseudonocardiales</taxon>
        <taxon>Pseudonocardiaceae</taxon>
        <taxon>Tamaricihabitans</taxon>
    </lineage>
</organism>
<dbReference type="PANTHER" id="PTHR32322:SF2">
    <property type="entry name" value="EAMA DOMAIN-CONTAINING PROTEIN"/>
    <property type="match status" value="1"/>
</dbReference>
<evidence type="ECO:0000256" key="6">
    <source>
        <dbReference type="SAM" id="Phobius"/>
    </source>
</evidence>
<feature type="transmembrane region" description="Helical" evidence="6">
    <location>
        <begin position="12"/>
        <end position="31"/>
    </location>
</feature>
<feature type="transmembrane region" description="Helical" evidence="6">
    <location>
        <begin position="241"/>
        <end position="257"/>
    </location>
</feature>
<evidence type="ECO:0000256" key="4">
    <source>
        <dbReference type="ARBA" id="ARBA00022989"/>
    </source>
</evidence>
<dbReference type="OrthoDB" id="4055477at2"/>
<evidence type="ECO:0000313" key="8">
    <source>
        <dbReference type="EMBL" id="TCP57237.1"/>
    </source>
</evidence>